<dbReference type="RefSeq" id="WP_379597058.1">
    <property type="nucleotide sequence ID" value="NZ_JBHRTN010000011.1"/>
</dbReference>
<keyword evidence="3" id="KW-1185">Reference proteome</keyword>
<evidence type="ECO:0000313" key="3">
    <source>
        <dbReference type="Proteomes" id="UP001595593"/>
    </source>
</evidence>
<reference evidence="3" key="1">
    <citation type="journal article" date="2019" name="Int. J. Syst. Evol. Microbiol.">
        <title>The Global Catalogue of Microorganisms (GCM) 10K type strain sequencing project: providing services to taxonomists for standard genome sequencing and annotation.</title>
        <authorList>
            <consortium name="The Broad Institute Genomics Platform"/>
            <consortium name="The Broad Institute Genome Sequencing Center for Infectious Disease"/>
            <person name="Wu L."/>
            <person name="Ma J."/>
        </authorList>
    </citation>
    <scope>NUCLEOTIDE SEQUENCE [LARGE SCALE GENOMIC DNA]</scope>
    <source>
        <strain evidence="3">KCTC 52094</strain>
    </source>
</reference>
<evidence type="ECO:0000313" key="2">
    <source>
        <dbReference type="EMBL" id="MFC3125990.1"/>
    </source>
</evidence>
<dbReference type="EMBL" id="JBHRTN010000011">
    <property type="protein sequence ID" value="MFC3125990.1"/>
    <property type="molecule type" value="Genomic_DNA"/>
</dbReference>
<accession>A0ABV7G3I3</accession>
<proteinExistence type="predicted"/>
<protein>
    <submittedName>
        <fullName evidence="2">Uncharacterized protein</fullName>
    </submittedName>
</protein>
<sequence length="89" mass="9337">MLPAESRKVAAMRVASVGSKLSSMSRKPATGADARALKSPSQSWDAVGALSRCLEHLAQTRPSVARGIIFGFGLSLLIWAAILGFILAL</sequence>
<evidence type="ECO:0000256" key="1">
    <source>
        <dbReference type="SAM" id="Phobius"/>
    </source>
</evidence>
<comment type="caution">
    <text evidence="2">The sequence shown here is derived from an EMBL/GenBank/DDBJ whole genome shotgun (WGS) entry which is preliminary data.</text>
</comment>
<keyword evidence="1" id="KW-0812">Transmembrane</keyword>
<feature type="transmembrane region" description="Helical" evidence="1">
    <location>
        <begin position="68"/>
        <end position="88"/>
    </location>
</feature>
<keyword evidence="1" id="KW-0472">Membrane</keyword>
<keyword evidence="1" id="KW-1133">Transmembrane helix</keyword>
<organism evidence="2 3">
    <name type="scientific">Teichococcus globiformis</name>
    <dbReference type="NCBI Taxonomy" id="2307229"/>
    <lineage>
        <taxon>Bacteria</taxon>
        <taxon>Pseudomonadati</taxon>
        <taxon>Pseudomonadota</taxon>
        <taxon>Alphaproteobacteria</taxon>
        <taxon>Acetobacterales</taxon>
        <taxon>Roseomonadaceae</taxon>
        <taxon>Roseomonas</taxon>
    </lineage>
</organism>
<dbReference type="Proteomes" id="UP001595593">
    <property type="component" value="Unassembled WGS sequence"/>
</dbReference>
<gene>
    <name evidence="2" type="ORF">ACFOD4_13050</name>
</gene>
<name>A0ABV7G3I3_9PROT</name>